<dbReference type="InterPro" id="IPR012340">
    <property type="entry name" value="NA-bd_OB-fold"/>
</dbReference>
<evidence type="ECO:0000256" key="4">
    <source>
        <dbReference type="ARBA" id="ARBA00023136"/>
    </source>
</evidence>
<keyword evidence="3 5" id="KW-1133">Transmembrane helix</keyword>
<reference evidence="7 8" key="1">
    <citation type="submission" date="2020-08" db="EMBL/GenBank/DDBJ databases">
        <title>Genome public.</title>
        <authorList>
            <person name="Liu C."/>
            <person name="Sun Q."/>
        </authorList>
    </citation>
    <scope>NUCLEOTIDE SEQUENCE [LARGE SCALE GENOMIC DNA]</scope>
    <source>
        <strain evidence="7 8">BX17</strain>
    </source>
</reference>
<feature type="transmembrane region" description="Helical" evidence="5">
    <location>
        <begin position="44"/>
        <end position="63"/>
    </location>
</feature>
<dbReference type="AlphaFoldDB" id="A0A8I0AL38"/>
<dbReference type="Proteomes" id="UP000652847">
    <property type="component" value="Unassembled WGS sequence"/>
</dbReference>
<dbReference type="PANTHER" id="PTHR33507">
    <property type="entry name" value="INNER MEMBRANE PROTEIN YBBJ"/>
    <property type="match status" value="1"/>
</dbReference>
<evidence type="ECO:0000256" key="1">
    <source>
        <dbReference type="ARBA" id="ARBA00004141"/>
    </source>
</evidence>
<dbReference type="InterPro" id="IPR052165">
    <property type="entry name" value="Membrane_assoc_protease"/>
</dbReference>
<sequence>MEPIIWLGILAVLLVIEGLTTALTTIWFAGGALAAAIASGIGVGIVPQLLLFFGVSLVLLIFTRPVAMKLMNKNTEKTNVDSLLGKTAVVIQKIDNLAQTGQVRINDIEWMARTSDDTKTIPVDTVVTIKAVHGVRLIVEPK</sequence>
<gene>
    <name evidence="7" type="ORF">H8S54_16290</name>
</gene>
<feature type="domain" description="NfeD-like C-terminal" evidence="6">
    <location>
        <begin position="80"/>
        <end position="141"/>
    </location>
</feature>
<dbReference type="GO" id="GO:0005886">
    <property type="term" value="C:plasma membrane"/>
    <property type="evidence" value="ECO:0007669"/>
    <property type="project" value="TreeGrafter"/>
</dbReference>
<evidence type="ECO:0000256" key="2">
    <source>
        <dbReference type="ARBA" id="ARBA00022692"/>
    </source>
</evidence>
<comment type="caution">
    <text evidence="7">The sequence shown here is derived from an EMBL/GenBank/DDBJ whole genome shotgun (WGS) entry which is preliminary data.</text>
</comment>
<dbReference type="Pfam" id="PF01957">
    <property type="entry name" value="NfeD"/>
    <property type="match status" value="1"/>
</dbReference>
<organism evidence="7 8">
    <name type="scientific">Blautia segnis</name>
    <dbReference type="NCBI Taxonomy" id="2763030"/>
    <lineage>
        <taxon>Bacteria</taxon>
        <taxon>Bacillati</taxon>
        <taxon>Bacillota</taxon>
        <taxon>Clostridia</taxon>
        <taxon>Lachnospirales</taxon>
        <taxon>Lachnospiraceae</taxon>
        <taxon>Blautia</taxon>
    </lineage>
</organism>
<accession>A0A8I0AL38</accession>
<evidence type="ECO:0000313" key="7">
    <source>
        <dbReference type="EMBL" id="MBC5652620.1"/>
    </source>
</evidence>
<evidence type="ECO:0000256" key="5">
    <source>
        <dbReference type="SAM" id="Phobius"/>
    </source>
</evidence>
<proteinExistence type="predicted"/>
<evidence type="ECO:0000313" key="8">
    <source>
        <dbReference type="Proteomes" id="UP000652847"/>
    </source>
</evidence>
<evidence type="ECO:0000256" key="3">
    <source>
        <dbReference type="ARBA" id="ARBA00022989"/>
    </source>
</evidence>
<comment type="subcellular location">
    <subcellularLocation>
        <location evidence="1">Membrane</location>
        <topology evidence="1">Multi-pass membrane protein</topology>
    </subcellularLocation>
</comment>
<keyword evidence="4 5" id="KW-0472">Membrane</keyword>
<name>A0A8I0AL38_9FIRM</name>
<evidence type="ECO:0000259" key="6">
    <source>
        <dbReference type="Pfam" id="PF01957"/>
    </source>
</evidence>
<keyword evidence="8" id="KW-1185">Reference proteome</keyword>
<protein>
    <submittedName>
        <fullName evidence="7">NfeD family protein</fullName>
    </submittedName>
</protein>
<keyword evidence="2 5" id="KW-0812">Transmembrane</keyword>
<dbReference type="RefSeq" id="WP_021926110.1">
    <property type="nucleotide sequence ID" value="NZ_JACOOT010000038.1"/>
</dbReference>
<dbReference type="InterPro" id="IPR002810">
    <property type="entry name" value="NfeD-like_C"/>
</dbReference>
<dbReference type="Gene3D" id="2.40.50.140">
    <property type="entry name" value="Nucleic acid-binding proteins"/>
    <property type="match status" value="1"/>
</dbReference>
<dbReference type="PANTHER" id="PTHR33507:SF3">
    <property type="entry name" value="INNER MEMBRANE PROTEIN YBBJ"/>
    <property type="match status" value="1"/>
</dbReference>
<dbReference type="EMBL" id="JACOOT010000038">
    <property type="protein sequence ID" value="MBC5652620.1"/>
    <property type="molecule type" value="Genomic_DNA"/>
</dbReference>